<dbReference type="InterPro" id="IPR006675">
    <property type="entry name" value="HDIG_dom"/>
</dbReference>
<evidence type="ECO:0000259" key="2">
    <source>
        <dbReference type="PROSITE" id="PS51832"/>
    </source>
</evidence>
<dbReference type="eggNOG" id="COG3437">
    <property type="taxonomic scope" value="Bacteria"/>
</dbReference>
<dbReference type="InterPro" id="IPR006674">
    <property type="entry name" value="HD_domain"/>
</dbReference>
<dbReference type="NCBIfam" id="TIGR00277">
    <property type="entry name" value="HDIG"/>
    <property type="match status" value="1"/>
</dbReference>
<protein>
    <submittedName>
        <fullName evidence="3">Metal dependent phosphohydrolase</fullName>
    </submittedName>
</protein>
<evidence type="ECO:0000313" key="4">
    <source>
        <dbReference type="Proteomes" id="UP000005096"/>
    </source>
</evidence>
<proteinExistence type="predicted"/>
<dbReference type="Proteomes" id="UP000005096">
    <property type="component" value="Chromosome"/>
</dbReference>
<dbReference type="PANTHER" id="PTHR43155">
    <property type="entry name" value="CYCLIC DI-GMP PHOSPHODIESTERASE PA4108-RELATED"/>
    <property type="match status" value="1"/>
</dbReference>
<dbReference type="Gene3D" id="1.10.3210.10">
    <property type="entry name" value="Hypothetical protein af1432"/>
    <property type="match status" value="1"/>
</dbReference>
<dbReference type="CDD" id="cd00077">
    <property type="entry name" value="HDc"/>
    <property type="match status" value="1"/>
</dbReference>
<dbReference type="OrthoDB" id="5162at2"/>
<dbReference type="PaxDb" id="584708-Apau_2311"/>
<dbReference type="Pfam" id="PF13487">
    <property type="entry name" value="HD_5"/>
    <property type="match status" value="1"/>
</dbReference>
<dbReference type="InterPro" id="IPR037522">
    <property type="entry name" value="HD_GYP_dom"/>
</dbReference>
<sequence length="238" mass="26282">MTLPSNLSSLTFAILATLEVRDPLTRRHSGRVARISLLLGETLGLARPARQGLWIAALLHDIGKIGVPDGVLNKPGSLSEGERRAIQEHPRIGAEILRKIRFPQDLVRTVLHHHERWDGWGYPDGLAGERIPLESRIIALADAYDAMTAQRPYRRGMPHEVALGEILDHEGEQFDPRVVEAFRQVEARLLRARDVAFLAVEEALHGDLMHSVRVPRGVPREGMLVPVGSGAGEGVSRS</sequence>
<accession>E3CZT6</accession>
<gene>
    <name evidence="3" type="ORF">Apau_2311</name>
</gene>
<feature type="domain" description="HD" evidence="1">
    <location>
        <begin position="25"/>
        <end position="147"/>
    </location>
</feature>
<dbReference type="PROSITE" id="PS51832">
    <property type="entry name" value="HD_GYP"/>
    <property type="match status" value="1"/>
</dbReference>
<dbReference type="GO" id="GO:0016787">
    <property type="term" value="F:hydrolase activity"/>
    <property type="evidence" value="ECO:0007669"/>
    <property type="project" value="UniProtKB-KW"/>
</dbReference>
<dbReference type="HOGENOM" id="CLU_000445_92_3_0"/>
<dbReference type="EMBL" id="CM001022">
    <property type="protein sequence ID" value="EFQ24718.1"/>
    <property type="molecule type" value="Genomic_DNA"/>
</dbReference>
<evidence type="ECO:0000313" key="3">
    <source>
        <dbReference type="EMBL" id="EFQ24718.1"/>
    </source>
</evidence>
<evidence type="ECO:0000259" key="1">
    <source>
        <dbReference type="PROSITE" id="PS51831"/>
    </source>
</evidence>
<reference evidence="3 4" key="1">
    <citation type="journal article" date="2010" name="Stand. Genomic Sci.">
        <title>Non-contiguous finished genome sequence of Aminomonas paucivorans type strain (GLU-3).</title>
        <authorList>
            <person name="Pitluck S."/>
            <person name="Yasawong M."/>
            <person name="Held B."/>
            <person name="Lapidus A."/>
            <person name="Nolan M."/>
            <person name="Copeland A."/>
            <person name="Lucas S."/>
            <person name="Del Rio T.G."/>
            <person name="Tice H."/>
            <person name="Cheng J.F."/>
            <person name="Chertkov O."/>
            <person name="Goodwin L."/>
            <person name="Tapia R."/>
            <person name="Han C."/>
            <person name="Liolios K."/>
            <person name="Ivanova N."/>
            <person name="Mavromatis K."/>
            <person name="Ovchinnikova G."/>
            <person name="Pati A."/>
            <person name="Chen A."/>
            <person name="Palaniappan K."/>
            <person name="Land M."/>
            <person name="Hauser L."/>
            <person name="Chang Y.J."/>
            <person name="Jeffries C.D."/>
            <person name="Pukall R."/>
            <person name="Spring S."/>
            <person name="Rohde M."/>
            <person name="Sikorski J."/>
            <person name="Goker M."/>
            <person name="Woyke T."/>
            <person name="Bristow J."/>
            <person name="Eisen J.A."/>
            <person name="Markowitz V."/>
            <person name="Hugenholtz P."/>
            <person name="Kyrpides N.C."/>
            <person name="Klenk H.P."/>
        </authorList>
    </citation>
    <scope>NUCLEOTIDE SEQUENCE [LARGE SCALE GENOMIC DNA]</scope>
    <source>
        <strain evidence="3 4">DSM 12260</strain>
    </source>
</reference>
<keyword evidence="4" id="KW-1185">Reference proteome</keyword>
<dbReference type="SUPFAM" id="SSF109604">
    <property type="entry name" value="HD-domain/PDEase-like"/>
    <property type="match status" value="1"/>
</dbReference>
<organism evidence="3 4">
    <name type="scientific">Aminomonas paucivorans DSM 12260</name>
    <dbReference type="NCBI Taxonomy" id="584708"/>
    <lineage>
        <taxon>Bacteria</taxon>
        <taxon>Thermotogati</taxon>
        <taxon>Synergistota</taxon>
        <taxon>Synergistia</taxon>
        <taxon>Synergistales</taxon>
        <taxon>Synergistaceae</taxon>
        <taxon>Aminomonas</taxon>
    </lineage>
</organism>
<dbReference type="RefSeq" id="WP_006301963.1">
    <property type="nucleotide sequence ID" value="NZ_CM001022.1"/>
</dbReference>
<dbReference type="AlphaFoldDB" id="E3CZT6"/>
<feature type="domain" description="HD-GYP" evidence="2">
    <location>
        <begin position="3"/>
        <end position="198"/>
    </location>
</feature>
<dbReference type="SMART" id="SM00471">
    <property type="entry name" value="HDc"/>
    <property type="match status" value="1"/>
</dbReference>
<keyword evidence="3" id="KW-0378">Hydrolase</keyword>
<name>E3CZT6_9BACT</name>
<dbReference type="STRING" id="584708.Apau_2311"/>
<dbReference type="PROSITE" id="PS51831">
    <property type="entry name" value="HD"/>
    <property type="match status" value="1"/>
</dbReference>
<dbReference type="InterPro" id="IPR003607">
    <property type="entry name" value="HD/PDEase_dom"/>
</dbReference>
<dbReference type="PANTHER" id="PTHR43155:SF2">
    <property type="entry name" value="CYCLIC DI-GMP PHOSPHODIESTERASE PA4108"/>
    <property type="match status" value="1"/>
</dbReference>